<keyword evidence="4" id="KW-1185">Reference proteome</keyword>
<feature type="transmembrane region" description="Helical" evidence="1">
    <location>
        <begin position="404"/>
        <end position="423"/>
    </location>
</feature>
<accession>A0A9N9PZY2</accession>
<evidence type="ECO:0000256" key="1">
    <source>
        <dbReference type="SAM" id="Phobius"/>
    </source>
</evidence>
<evidence type="ECO:0000259" key="2">
    <source>
        <dbReference type="Pfam" id="PF20163"/>
    </source>
</evidence>
<feature type="transmembrane region" description="Helical" evidence="1">
    <location>
        <begin position="39"/>
        <end position="55"/>
    </location>
</feature>
<gene>
    <name evidence="3" type="ORF">HYFRA_00013695</name>
</gene>
<evidence type="ECO:0000313" key="3">
    <source>
        <dbReference type="EMBL" id="CAG8961895.1"/>
    </source>
</evidence>
<name>A0A9N9PZY2_9HELO</name>
<dbReference type="OrthoDB" id="5429634at2759"/>
<keyword evidence="1" id="KW-0812">Transmembrane</keyword>
<sequence length="517" mass="58442">MQCISSPTRTEIDAAHARGTYRDIGLPSLRNPSGWLKRILYGLLVLSTLPLHFFWNSAVFTKTQLLDYDVLVVKPEMISYPEVNCNPIMLKSTGLNRRRGAQGYYNYPVLTESRNLATPVWRNGVSLDRKYTMENLPLYTNGPNWYQAKVCEEANFMLAAAKQNELIRLSNEECMRNYGVPRARFSGWGSVFVVTKPEVKVHAANGSNPDMLLHFRYEGYVSNYTGDNWVCGPEHLLNNNYKCDYRKLVANSAAWTLGEISGDPNWDYGIVRTTEWPIDYCLADRTNLGGECQLQYSFVVMACVVAANVIKLVCMVIVLKTQREPVLATIGDGIASFLERPDRFTADTPFLSRTEARMFKYTGEKSHTGASLSKGVSLKGKPRKWKTRKFALRWWEAPSWRRRCITLILCIAAIITIFVLLQYCFTLTVDKAFPDTTSPWVMGFGTYNADATLPGLGGGAYDNARPDKDSFSSSTILMNLVALENLQQVIVSCLYFAYNTVYTCMVSADEWSRFSTH</sequence>
<organism evidence="3 4">
    <name type="scientific">Hymenoscyphus fraxineus</name>
    <dbReference type="NCBI Taxonomy" id="746836"/>
    <lineage>
        <taxon>Eukaryota</taxon>
        <taxon>Fungi</taxon>
        <taxon>Dikarya</taxon>
        <taxon>Ascomycota</taxon>
        <taxon>Pezizomycotina</taxon>
        <taxon>Leotiomycetes</taxon>
        <taxon>Helotiales</taxon>
        <taxon>Helotiaceae</taxon>
        <taxon>Hymenoscyphus</taxon>
    </lineage>
</organism>
<dbReference type="InterPro" id="IPR046623">
    <property type="entry name" value="DUF6536"/>
</dbReference>
<keyword evidence="1" id="KW-1133">Transmembrane helix</keyword>
<keyword evidence="1" id="KW-0472">Membrane</keyword>
<dbReference type="PANTHER" id="PTHR35395">
    <property type="entry name" value="DUF6536 DOMAIN-CONTAINING PROTEIN"/>
    <property type="match status" value="1"/>
</dbReference>
<reference evidence="3" key="1">
    <citation type="submission" date="2021-07" db="EMBL/GenBank/DDBJ databases">
        <authorList>
            <person name="Durling M."/>
        </authorList>
    </citation>
    <scope>NUCLEOTIDE SEQUENCE</scope>
</reference>
<evidence type="ECO:0000313" key="4">
    <source>
        <dbReference type="Proteomes" id="UP000696280"/>
    </source>
</evidence>
<protein>
    <recommendedName>
        <fullName evidence="2">DUF6536 domain-containing protein</fullName>
    </recommendedName>
</protein>
<proteinExistence type="predicted"/>
<comment type="caution">
    <text evidence="3">The sequence shown here is derived from an EMBL/GenBank/DDBJ whole genome shotgun (WGS) entry which is preliminary data.</text>
</comment>
<feature type="transmembrane region" description="Helical" evidence="1">
    <location>
        <begin position="296"/>
        <end position="319"/>
    </location>
</feature>
<dbReference type="Pfam" id="PF20163">
    <property type="entry name" value="DUF6536"/>
    <property type="match status" value="1"/>
</dbReference>
<dbReference type="EMBL" id="CAJVRL010000119">
    <property type="protein sequence ID" value="CAG8961895.1"/>
    <property type="molecule type" value="Genomic_DNA"/>
</dbReference>
<feature type="domain" description="DUF6536" evidence="2">
    <location>
        <begin position="1"/>
        <end position="77"/>
    </location>
</feature>
<dbReference type="PANTHER" id="PTHR35395:SF1">
    <property type="entry name" value="DUF6536 DOMAIN-CONTAINING PROTEIN"/>
    <property type="match status" value="1"/>
</dbReference>
<dbReference type="Proteomes" id="UP000696280">
    <property type="component" value="Unassembled WGS sequence"/>
</dbReference>
<dbReference type="AlphaFoldDB" id="A0A9N9PZY2"/>